<protein>
    <submittedName>
        <fullName evidence="1">Predicted protein</fullName>
    </submittedName>
</protein>
<dbReference type="InParanoid" id="B0D2L0"/>
<evidence type="ECO:0000313" key="2">
    <source>
        <dbReference type="Proteomes" id="UP000001194"/>
    </source>
</evidence>
<sequence>MPTPLFPQTSYSKFKLFWIQTTSSLFARYCILFSECLVLTASSSFFFIETSKLLCTVTKLRIVWINALRRVCLMHGINLSTFYPLENLSQIELEHAALSPFKFIKYAKASEGDIKPVVTRILKPRLPPVFSTDDEDVPFICVTLLLIPGGRFLFADTMQHGVPLWDLGIHAGIPMKLSPLAVLPTAPGSFVSVTSPTPDGHGVYVCIEQMSLNMDNRVSIYEIYPSSPDVAYRLTHSLKVEGTLDNAYIHKNTLACSSRNNLITVWDFIQNKAISWEYNHVIHQPNGAILFADTLLLVELGKLTVWDVPSSLYLPVSDDMKAAVIQLLPRLEIRTPSPAESLRVSPPSQWISAGQSRLPLFGLCSPTPDALNASMRYYTFKYVPSNFDYQTFDPQQVGIVSFPIATMSLNFLRHIRFCGKSLALTWQADDNVNISLMNMPQGDPDGMATPTTRRLFNREEVVLQDFDFCPAAGRLVVTTAAGYIRIMDFLTPPSTLPESV</sequence>
<reference evidence="1 2" key="1">
    <citation type="journal article" date="2008" name="Nature">
        <title>The genome of Laccaria bicolor provides insights into mycorrhizal symbiosis.</title>
        <authorList>
            <person name="Martin F."/>
            <person name="Aerts A."/>
            <person name="Ahren D."/>
            <person name="Brun A."/>
            <person name="Danchin E.G.J."/>
            <person name="Duchaussoy F."/>
            <person name="Gibon J."/>
            <person name="Kohler A."/>
            <person name="Lindquist E."/>
            <person name="Pereda V."/>
            <person name="Salamov A."/>
            <person name="Shapiro H.J."/>
            <person name="Wuyts J."/>
            <person name="Blaudez D."/>
            <person name="Buee M."/>
            <person name="Brokstein P."/>
            <person name="Canbaeck B."/>
            <person name="Cohen D."/>
            <person name="Courty P.E."/>
            <person name="Coutinho P.M."/>
            <person name="Delaruelle C."/>
            <person name="Detter J.C."/>
            <person name="Deveau A."/>
            <person name="DiFazio S."/>
            <person name="Duplessis S."/>
            <person name="Fraissinet-Tachet L."/>
            <person name="Lucic E."/>
            <person name="Frey-Klett P."/>
            <person name="Fourrey C."/>
            <person name="Feussner I."/>
            <person name="Gay G."/>
            <person name="Grimwood J."/>
            <person name="Hoegger P.J."/>
            <person name="Jain P."/>
            <person name="Kilaru S."/>
            <person name="Labbe J."/>
            <person name="Lin Y.C."/>
            <person name="Legue V."/>
            <person name="Le Tacon F."/>
            <person name="Marmeisse R."/>
            <person name="Melayah D."/>
            <person name="Montanini B."/>
            <person name="Muratet M."/>
            <person name="Nehls U."/>
            <person name="Niculita-Hirzel H."/>
            <person name="Oudot-Le Secq M.P."/>
            <person name="Peter M."/>
            <person name="Quesneville H."/>
            <person name="Rajashekar B."/>
            <person name="Reich M."/>
            <person name="Rouhier N."/>
            <person name="Schmutz J."/>
            <person name="Yin T."/>
            <person name="Chalot M."/>
            <person name="Henrissat B."/>
            <person name="Kuees U."/>
            <person name="Lucas S."/>
            <person name="Van de Peer Y."/>
            <person name="Podila G.K."/>
            <person name="Polle A."/>
            <person name="Pukkila P.J."/>
            <person name="Richardson P.M."/>
            <person name="Rouze P."/>
            <person name="Sanders I.R."/>
            <person name="Stajich J.E."/>
            <person name="Tunlid A."/>
            <person name="Tuskan G."/>
            <person name="Grigoriev I.V."/>
        </authorList>
    </citation>
    <scope>NUCLEOTIDE SEQUENCE [LARGE SCALE GENOMIC DNA]</scope>
    <source>
        <strain evidence="2">S238N-H82 / ATCC MYA-4686</strain>
    </source>
</reference>
<accession>B0D2L0</accession>
<dbReference type="KEGG" id="lbc:LACBIDRAFT_315527"/>
<evidence type="ECO:0000313" key="1">
    <source>
        <dbReference type="EMBL" id="EDR11114.1"/>
    </source>
</evidence>
<dbReference type="OrthoDB" id="3145038at2759"/>
<dbReference type="EMBL" id="DS547096">
    <property type="protein sequence ID" value="EDR11114.1"/>
    <property type="molecule type" value="Genomic_DNA"/>
</dbReference>
<dbReference type="RefSeq" id="XP_001878415.1">
    <property type="nucleotide sequence ID" value="XM_001878380.1"/>
</dbReference>
<dbReference type="Proteomes" id="UP000001194">
    <property type="component" value="Unassembled WGS sequence"/>
</dbReference>
<dbReference type="GeneID" id="6074282"/>
<gene>
    <name evidence="1" type="ORF">LACBIDRAFT_315527</name>
</gene>
<name>B0D2L0_LACBS</name>
<organism evidence="2">
    <name type="scientific">Laccaria bicolor (strain S238N-H82 / ATCC MYA-4686)</name>
    <name type="common">Bicoloured deceiver</name>
    <name type="synonym">Laccaria laccata var. bicolor</name>
    <dbReference type="NCBI Taxonomy" id="486041"/>
    <lineage>
        <taxon>Eukaryota</taxon>
        <taxon>Fungi</taxon>
        <taxon>Dikarya</taxon>
        <taxon>Basidiomycota</taxon>
        <taxon>Agaricomycotina</taxon>
        <taxon>Agaricomycetes</taxon>
        <taxon>Agaricomycetidae</taxon>
        <taxon>Agaricales</taxon>
        <taxon>Agaricineae</taxon>
        <taxon>Hydnangiaceae</taxon>
        <taxon>Laccaria</taxon>
    </lineage>
</organism>
<dbReference type="AlphaFoldDB" id="B0D2L0"/>
<dbReference type="SUPFAM" id="SSF69322">
    <property type="entry name" value="Tricorn protease domain 2"/>
    <property type="match status" value="1"/>
</dbReference>
<proteinExistence type="predicted"/>
<keyword evidence="2" id="KW-1185">Reference proteome</keyword>
<dbReference type="HOGENOM" id="CLU_033171_0_0_1"/>